<dbReference type="Proteomes" id="UP000239156">
    <property type="component" value="Unassembled WGS sequence"/>
</dbReference>
<dbReference type="InterPro" id="IPR003395">
    <property type="entry name" value="RecF/RecN/SMC_N"/>
</dbReference>
<feature type="compositionally biased region" description="Acidic residues" evidence="13">
    <location>
        <begin position="36"/>
        <end position="45"/>
    </location>
</feature>
<feature type="region of interest" description="Disordered" evidence="13">
    <location>
        <begin position="1"/>
        <end position="46"/>
    </location>
</feature>
<keyword evidence="16" id="KW-1185">Reference proteome</keyword>
<dbReference type="SUPFAM" id="SSF52540">
    <property type="entry name" value="P-loop containing nucleoside triphosphate hydrolases"/>
    <property type="match status" value="1"/>
</dbReference>
<dbReference type="GO" id="GO:0003684">
    <property type="term" value="F:damaged DNA binding"/>
    <property type="evidence" value="ECO:0007669"/>
    <property type="project" value="TreeGrafter"/>
</dbReference>
<keyword evidence="8 12" id="KW-0175">Coiled coil</keyword>
<keyword evidence="9" id="KW-0233">DNA recombination</keyword>
<keyword evidence="7" id="KW-0067">ATP-binding</keyword>
<evidence type="ECO:0000256" key="6">
    <source>
        <dbReference type="ARBA" id="ARBA00022763"/>
    </source>
</evidence>
<feature type="coiled-coil region" evidence="12">
    <location>
        <begin position="243"/>
        <end position="358"/>
    </location>
</feature>
<feature type="domain" description="RecF/RecN/SMC N-terminal" evidence="14">
    <location>
        <begin position="88"/>
        <end position="1089"/>
    </location>
</feature>
<sequence>MGTKHPSPDQEDSPTQKRLRTSEEWDREPSASIVEDSSDDEEDLEGAAQRQLLAIDQKEADRHRVPGPPRESGTISKVILVQFMCHPYQVVELGPQINFLIGHNGSGKSAVLTAISIVLGAKASSTNRGNSLKTFIREGQNKAEVTLHLTNRGVEAFRPQIYGDEIIIQRNISKDGSSMIKIKSGRDNKVIGHTRDTLQTILDHFMIQADNPLNVLNQEASKEFLKSSSSRQKYDFFIKGTQLRQLTEEYEIINRNLTLCETQLERKHEDLPELSSRAESAKKNMEQLREASRAQDKITEIEKEIFWIYVAQADRERESALQKLDEEQRVLPKYEAKVEEATDEIALLDGRIKDLEAKKEARNDDTIDTRRLELTRMHRSVAEKITKLNAHIREADSELRTTDDEISQQIKAINLENSKSLQNTGSSRQQTMERIGQLNDETSDLESQLAQTQQKISGEQEAVKSKNIAKKECEDKLRNMVVDIENNQRAIQEYTSTRKNRLLLFGPAAGKLKQAIESNNSWAEMPIGPLGYHIQIKDKAWQPVVETVLGGLLRSYMVVNKTDEKLLRSLMEQCGCSFPIIRSRRELFDYSGGEPLPEFFTILRALNIEDEYVKRALINDLRIEKSILVEQRREGESIMSQSSSRNRNIALCYTRDGYQVGGLEGGRRLRPLKMHTGQSRISHDDGSFIAGLNKKAAELGSAIEEVKRQASVADSQSRQSNAQLGILKTEERQIKEKLRKAKGLKLQLQDELDQSVSSDVSALEETKRELESGRRTLYDQSQELIRQKEILNAELEPIKAEQDALKLKTANRQDEEDALNIELTQAINEQVNASGKLKYFKVSLNKQSIKVAEAKANYELANATLPEVISAAKRVSESDEIVKSFRSLQEAKADHAAYSKIVLVTQSRHQKSLELTEIEYYQAIASYDNAKKHIEEQMISLKVLTNALVLRKETWKQFRNGIANRAVIQFLRYLDHRTYTGKLSFHHDTQRLNVHVNPCEQQGKLKDPKTLSGGEKSYSTIALLLTLWDAIDCPIRCLDEFDVYMDDVNRRVSLKMMIDSAEKAHDVQYLFITPNGLTAAQVGKTSKIIRMEDPSRSNGTLAAGQE</sequence>
<gene>
    <name evidence="15" type="ORF">PSTT_08003</name>
</gene>
<keyword evidence="5" id="KW-0547">Nucleotide-binding</keyword>
<dbReference type="GO" id="GO:0003697">
    <property type="term" value="F:single-stranded DNA binding"/>
    <property type="evidence" value="ECO:0007669"/>
    <property type="project" value="TreeGrafter"/>
</dbReference>
<dbReference type="GO" id="GO:0035861">
    <property type="term" value="C:site of double-strand break"/>
    <property type="evidence" value="ECO:0007669"/>
    <property type="project" value="TreeGrafter"/>
</dbReference>
<keyword evidence="11" id="KW-0539">Nucleus</keyword>
<dbReference type="GO" id="GO:0030915">
    <property type="term" value="C:Smc5-Smc6 complex"/>
    <property type="evidence" value="ECO:0007669"/>
    <property type="project" value="TreeGrafter"/>
</dbReference>
<evidence type="ECO:0000256" key="9">
    <source>
        <dbReference type="ARBA" id="ARBA00023172"/>
    </source>
</evidence>
<evidence type="ECO:0000256" key="2">
    <source>
        <dbReference type="ARBA" id="ARBA00004286"/>
    </source>
</evidence>
<dbReference type="GO" id="GO:0005524">
    <property type="term" value="F:ATP binding"/>
    <property type="evidence" value="ECO:0007669"/>
    <property type="project" value="UniProtKB-KW"/>
</dbReference>
<evidence type="ECO:0000256" key="13">
    <source>
        <dbReference type="SAM" id="MobiDB-lite"/>
    </source>
</evidence>
<keyword evidence="10" id="KW-0234">DNA repair</keyword>
<organism evidence="15 16">
    <name type="scientific">Puccinia striiformis</name>
    <dbReference type="NCBI Taxonomy" id="27350"/>
    <lineage>
        <taxon>Eukaryota</taxon>
        <taxon>Fungi</taxon>
        <taxon>Dikarya</taxon>
        <taxon>Basidiomycota</taxon>
        <taxon>Pucciniomycotina</taxon>
        <taxon>Pucciniomycetes</taxon>
        <taxon>Pucciniales</taxon>
        <taxon>Pucciniaceae</taxon>
        <taxon>Puccinia</taxon>
    </lineage>
</organism>
<dbReference type="GO" id="GO:0005634">
    <property type="term" value="C:nucleus"/>
    <property type="evidence" value="ECO:0007669"/>
    <property type="project" value="UniProtKB-SubCell"/>
</dbReference>
<evidence type="ECO:0000256" key="1">
    <source>
        <dbReference type="ARBA" id="ARBA00004123"/>
    </source>
</evidence>
<dbReference type="InterPro" id="IPR027417">
    <property type="entry name" value="P-loop_NTPase"/>
</dbReference>
<name>A0A2S4VE24_9BASI</name>
<dbReference type="VEuPathDB" id="FungiDB:PSHT_08377"/>
<keyword evidence="4" id="KW-0158">Chromosome</keyword>
<comment type="caution">
    <text evidence="15">The sequence shown here is derived from an EMBL/GenBank/DDBJ whole genome shotgun (WGS) entry which is preliminary data.</text>
</comment>
<feature type="coiled-coil region" evidence="12">
    <location>
        <begin position="385"/>
        <end position="455"/>
    </location>
</feature>
<accession>A0A2S4VE24</accession>
<evidence type="ECO:0000256" key="7">
    <source>
        <dbReference type="ARBA" id="ARBA00022840"/>
    </source>
</evidence>
<dbReference type="PANTHER" id="PTHR19306">
    <property type="entry name" value="STRUCTURAL MAINTENANCE OF CHROMOSOMES 5,6 SMC5, SMC6"/>
    <property type="match status" value="1"/>
</dbReference>
<comment type="subcellular location">
    <subcellularLocation>
        <location evidence="2">Chromosome</location>
    </subcellularLocation>
    <subcellularLocation>
        <location evidence="1">Nucleus</location>
    </subcellularLocation>
</comment>
<dbReference type="Pfam" id="PF02463">
    <property type="entry name" value="SMC_N"/>
    <property type="match status" value="1"/>
</dbReference>
<comment type="similarity">
    <text evidence="3">Belongs to the SMC family. SMC6 subfamily.</text>
</comment>
<evidence type="ECO:0000256" key="11">
    <source>
        <dbReference type="ARBA" id="ARBA00023242"/>
    </source>
</evidence>
<dbReference type="VEuPathDB" id="FungiDB:PSTT_08003"/>
<evidence type="ECO:0000256" key="4">
    <source>
        <dbReference type="ARBA" id="ARBA00022454"/>
    </source>
</evidence>
<evidence type="ECO:0000313" key="16">
    <source>
        <dbReference type="Proteomes" id="UP000239156"/>
    </source>
</evidence>
<protein>
    <recommendedName>
        <fullName evidence="14">RecF/RecN/SMC N-terminal domain-containing protein</fullName>
    </recommendedName>
</protein>
<proteinExistence type="inferred from homology"/>
<evidence type="ECO:0000256" key="10">
    <source>
        <dbReference type="ARBA" id="ARBA00023204"/>
    </source>
</evidence>
<evidence type="ECO:0000256" key="8">
    <source>
        <dbReference type="ARBA" id="ARBA00023054"/>
    </source>
</evidence>
<evidence type="ECO:0000256" key="3">
    <source>
        <dbReference type="ARBA" id="ARBA00006793"/>
    </source>
</evidence>
<evidence type="ECO:0000313" key="15">
    <source>
        <dbReference type="EMBL" id="POW07764.1"/>
    </source>
</evidence>
<evidence type="ECO:0000256" key="5">
    <source>
        <dbReference type="ARBA" id="ARBA00022741"/>
    </source>
</evidence>
<evidence type="ECO:0000259" key="14">
    <source>
        <dbReference type="Pfam" id="PF02463"/>
    </source>
</evidence>
<dbReference type="AlphaFoldDB" id="A0A2S4VE24"/>
<feature type="coiled-coil region" evidence="12">
    <location>
        <begin position="689"/>
        <end position="754"/>
    </location>
</feature>
<reference evidence="15" key="1">
    <citation type="submission" date="2017-12" db="EMBL/GenBank/DDBJ databases">
        <title>Gene loss provides genomic basis for host adaptation in cereal stripe rust fungi.</title>
        <authorList>
            <person name="Xia C."/>
        </authorList>
    </citation>
    <scope>NUCLEOTIDE SEQUENCE [LARGE SCALE GENOMIC DNA]</scope>
    <source>
        <strain evidence="15">93-210</strain>
    </source>
</reference>
<keyword evidence="6" id="KW-0227">DNA damage</keyword>
<dbReference type="Gene3D" id="3.40.50.300">
    <property type="entry name" value="P-loop containing nucleotide triphosphate hydrolases"/>
    <property type="match status" value="2"/>
</dbReference>
<dbReference type="EMBL" id="PKSL01000071">
    <property type="protein sequence ID" value="POW07764.1"/>
    <property type="molecule type" value="Genomic_DNA"/>
</dbReference>
<dbReference type="GO" id="GO:0000724">
    <property type="term" value="P:double-strand break repair via homologous recombination"/>
    <property type="evidence" value="ECO:0007669"/>
    <property type="project" value="TreeGrafter"/>
</dbReference>
<evidence type="ECO:0000256" key="12">
    <source>
        <dbReference type="SAM" id="Coils"/>
    </source>
</evidence>
<feature type="compositionally biased region" description="Basic and acidic residues" evidence="13">
    <location>
        <begin position="20"/>
        <end position="29"/>
    </location>
</feature>
<dbReference type="PANTHER" id="PTHR19306:SF6">
    <property type="entry name" value="STRUCTURAL MAINTENANCE OF CHROMOSOMES PROTEIN 6"/>
    <property type="match status" value="1"/>
</dbReference>